<proteinExistence type="predicted"/>
<name>A0ABZ0CYG2_9BURK</name>
<feature type="compositionally biased region" description="Basic and acidic residues" evidence="1">
    <location>
        <begin position="226"/>
        <end position="241"/>
    </location>
</feature>
<evidence type="ECO:0000256" key="1">
    <source>
        <dbReference type="SAM" id="MobiDB-lite"/>
    </source>
</evidence>
<evidence type="ECO:0000313" key="3">
    <source>
        <dbReference type="EMBL" id="WOB07529.1"/>
    </source>
</evidence>
<dbReference type="EMBL" id="CP136336">
    <property type="protein sequence ID" value="WOB07529.1"/>
    <property type="molecule type" value="Genomic_DNA"/>
</dbReference>
<dbReference type="Proteomes" id="UP001303946">
    <property type="component" value="Chromosome"/>
</dbReference>
<feature type="chain" id="PRO_5046959944" description="Antitoxin component YwqK of the YwqJK toxin-antitoxin module" evidence="2">
    <location>
        <begin position="21"/>
        <end position="387"/>
    </location>
</feature>
<keyword evidence="2" id="KW-0732">Signal</keyword>
<gene>
    <name evidence="3" type="ORF">RXV79_21785</name>
</gene>
<dbReference type="Gene3D" id="3.90.930.1">
    <property type="match status" value="2"/>
</dbReference>
<evidence type="ECO:0008006" key="5">
    <source>
        <dbReference type="Google" id="ProtNLM"/>
    </source>
</evidence>
<reference evidence="3 4" key="1">
    <citation type="submission" date="2023-10" db="EMBL/GenBank/DDBJ databases">
        <title>Bacteria for the degradation of biodegradable plastic PBAT(Polybutylene adipate terephthalate).</title>
        <authorList>
            <person name="Weon H.-Y."/>
            <person name="Yeon J."/>
        </authorList>
    </citation>
    <scope>NUCLEOTIDE SEQUENCE [LARGE SCALE GENOMIC DNA]</scope>
    <source>
        <strain evidence="3 4">SBD 7-3</strain>
    </source>
</reference>
<evidence type="ECO:0000256" key="2">
    <source>
        <dbReference type="SAM" id="SignalP"/>
    </source>
</evidence>
<feature type="region of interest" description="Disordered" evidence="1">
    <location>
        <begin position="199"/>
        <end position="241"/>
    </location>
</feature>
<protein>
    <recommendedName>
        <fullName evidence="5">Antitoxin component YwqK of the YwqJK toxin-antitoxin module</fullName>
    </recommendedName>
</protein>
<organism evidence="3 4">
    <name type="scientific">Piscinibacter gummiphilus</name>
    <dbReference type="NCBI Taxonomy" id="946333"/>
    <lineage>
        <taxon>Bacteria</taxon>
        <taxon>Pseudomonadati</taxon>
        <taxon>Pseudomonadota</taxon>
        <taxon>Betaproteobacteria</taxon>
        <taxon>Burkholderiales</taxon>
        <taxon>Sphaerotilaceae</taxon>
        <taxon>Piscinibacter</taxon>
    </lineage>
</organism>
<keyword evidence="4" id="KW-1185">Reference proteome</keyword>
<dbReference type="SUPFAM" id="SSF82185">
    <property type="entry name" value="Histone H3 K4-specific methyltransferase SET7/9 N-terminal domain"/>
    <property type="match status" value="1"/>
</dbReference>
<feature type="signal peptide" evidence="2">
    <location>
        <begin position="1"/>
        <end position="20"/>
    </location>
</feature>
<sequence length="387" mass="44436">MRRLHLMLLALGALPSLALARVEDCDIGGQSVNPNNGHTTAGKTGVMRCRDRDTGRLVREEELRDGKFIGLVRFYDDKGEVKREHSRNERGNRDGVAREFNGKQLVLEENLRNGSNAGLSRRWDAKGSLQRVTFYGDDGREQAYAEFTSQGKLRQLRCAPEPQLAPFADDATWCGHPRGPGTVTLHAEDGRVTGSLVHERGERRRSETLHANGKPSEQVESSAEGGIERSFSDNGTQRRERQWVMRDKRRVTTLEREYHESGTLTRERQWKPGDRGSELVLEQQWYLNGQLRSKQAYERNGEQLLRQDTRYHDNGRASFEGRWLLVGRYDERPLGVHKSFDSDGKLRLERHHDERGRIQRERELDESGKVQRDDAVFEDGSRKSFSK</sequence>
<feature type="compositionally biased region" description="Basic and acidic residues" evidence="1">
    <location>
        <begin position="199"/>
        <end position="208"/>
    </location>
</feature>
<evidence type="ECO:0000313" key="4">
    <source>
        <dbReference type="Proteomes" id="UP001303946"/>
    </source>
</evidence>
<dbReference type="RefSeq" id="WP_316700188.1">
    <property type="nucleotide sequence ID" value="NZ_CP136336.1"/>
</dbReference>
<accession>A0ABZ0CYG2</accession>
<feature type="region of interest" description="Disordered" evidence="1">
    <location>
        <begin position="345"/>
        <end position="387"/>
    </location>
</feature>